<dbReference type="GO" id="GO:0016887">
    <property type="term" value="F:ATP hydrolysis activity"/>
    <property type="evidence" value="ECO:0007669"/>
    <property type="project" value="InterPro"/>
</dbReference>
<dbReference type="SMART" id="SM00382">
    <property type="entry name" value="AAA"/>
    <property type="match status" value="1"/>
</dbReference>
<accession>A0A5N0T449</accession>
<keyword evidence="2" id="KW-0547">Nucleotide-binding</keyword>
<dbReference type="InterPro" id="IPR027417">
    <property type="entry name" value="P-loop_NTPase"/>
</dbReference>
<evidence type="ECO:0000256" key="4">
    <source>
        <dbReference type="ARBA" id="ARBA00022967"/>
    </source>
</evidence>
<dbReference type="SUPFAM" id="SSF52540">
    <property type="entry name" value="P-loop containing nucleoside triphosphate hydrolases"/>
    <property type="match status" value="1"/>
</dbReference>
<proteinExistence type="predicted"/>
<dbReference type="Pfam" id="PF00005">
    <property type="entry name" value="ABC_tran"/>
    <property type="match status" value="1"/>
</dbReference>
<dbReference type="CDD" id="cd03214">
    <property type="entry name" value="ABC_Iron-Siderophores_B12_Hemin"/>
    <property type="match status" value="1"/>
</dbReference>
<dbReference type="RefSeq" id="WP_150865825.1">
    <property type="nucleotide sequence ID" value="NZ_VYXP01000014.1"/>
</dbReference>
<dbReference type="InterPro" id="IPR003439">
    <property type="entry name" value="ABC_transporter-like_ATP-bd"/>
</dbReference>
<keyword evidence="3 7" id="KW-0067">ATP-binding</keyword>
<evidence type="ECO:0000313" key="8">
    <source>
        <dbReference type="Proteomes" id="UP000325372"/>
    </source>
</evidence>
<dbReference type="InterPro" id="IPR017871">
    <property type="entry name" value="ABC_transporter-like_CS"/>
</dbReference>
<evidence type="ECO:0000256" key="3">
    <source>
        <dbReference type="ARBA" id="ARBA00022840"/>
    </source>
</evidence>
<dbReference type="InterPro" id="IPR003593">
    <property type="entry name" value="AAA+_ATPase"/>
</dbReference>
<evidence type="ECO:0000256" key="5">
    <source>
        <dbReference type="ARBA" id="ARBA00037066"/>
    </source>
</evidence>
<name>A0A5N0T449_9GAMM</name>
<dbReference type="Proteomes" id="UP000325372">
    <property type="component" value="Unassembled WGS sequence"/>
</dbReference>
<keyword evidence="4" id="KW-1278">Translocase</keyword>
<dbReference type="PANTHER" id="PTHR42794">
    <property type="entry name" value="HEMIN IMPORT ATP-BINDING PROTEIN HMUV"/>
    <property type="match status" value="1"/>
</dbReference>
<dbReference type="PANTHER" id="PTHR42794:SF1">
    <property type="entry name" value="HEMIN IMPORT ATP-BINDING PROTEIN HMUV"/>
    <property type="match status" value="1"/>
</dbReference>
<sequence length="276" mass="30177">MTTTTPSSKADHGLRCHALDVEIGARPVARELDLVLRPGEFWGLLGANGSGKTTLLRHFAGLLPPAGGTLSLDGRPLARWPRRELARSLGMMQQHADYVFDASVLDVALTGRHPYLGPWQRESRDDRDHAMRALATVDLASLADRPVTRLSGGEARRLAFAALLVQSPDTLLLDEPTNHLDFRHQVSVMRTVGNHVYGDGRLAVAALHDVNLAATYCSHVLLLYGEGEWQAGPAPDLLNMDNLERLYQCPVTVVDTPDGRRFHPSFSRLSDGPSAD</sequence>
<evidence type="ECO:0000256" key="1">
    <source>
        <dbReference type="ARBA" id="ARBA00022448"/>
    </source>
</evidence>
<protein>
    <submittedName>
        <fullName evidence="7">ABC transporter ATP-binding protein</fullName>
    </submittedName>
</protein>
<comment type="function">
    <text evidence="5">Part of the ABC transporter complex HmuTUV involved in hemin import. Responsible for energy coupling to the transport system.</text>
</comment>
<evidence type="ECO:0000256" key="2">
    <source>
        <dbReference type="ARBA" id="ARBA00022741"/>
    </source>
</evidence>
<dbReference type="GO" id="GO:0005524">
    <property type="term" value="F:ATP binding"/>
    <property type="evidence" value="ECO:0007669"/>
    <property type="project" value="UniProtKB-KW"/>
</dbReference>
<dbReference type="AlphaFoldDB" id="A0A5N0T449"/>
<keyword evidence="1" id="KW-0813">Transport</keyword>
<organism evidence="7 8">
    <name type="scientific">Marinihelvus fidelis</name>
    <dbReference type="NCBI Taxonomy" id="2613842"/>
    <lineage>
        <taxon>Bacteria</taxon>
        <taxon>Pseudomonadati</taxon>
        <taxon>Pseudomonadota</taxon>
        <taxon>Gammaproteobacteria</taxon>
        <taxon>Chromatiales</taxon>
        <taxon>Wenzhouxiangellaceae</taxon>
        <taxon>Marinihelvus</taxon>
    </lineage>
</organism>
<gene>
    <name evidence="7" type="ORF">F3N42_15405</name>
</gene>
<evidence type="ECO:0000259" key="6">
    <source>
        <dbReference type="PROSITE" id="PS50893"/>
    </source>
</evidence>
<dbReference type="EMBL" id="VYXP01000014">
    <property type="protein sequence ID" value="KAA9129578.1"/>
    <property type="molecule type" value="Genomic_DNA"/>
</dbReference>
<comment type="caution">
    <text evidence="7">The sequence shown here is derived from an EMBL/GenBank/DDBJ whole genome shotgun (WGS) entry which is preliminary data.</text>
</comment>
<evidence type="ECO:0000313" key="7">
    <source>
        <dbReference type="EMBL" id="KAA9129578.1"/>
    </source>
</evidence>
<dbReference type="PROSITE" id="PS00211">
    <property type="entry name" value="ABC_TRANSPORTER_1"/>
    <property type="match status" value="1"/>
</dbReference>
<dbReference type="Gene3D" id="3.40.50.300">
    <property type="entry name" value="P-loop containing nucleotide triphosphate hydrolases"/>
    <property type="match status" value="1"/>
</dbReference>
<feature type="domain" description="ABC transporter" evidence="6">
    <location>
        <begin position="14"/>
        <end position="250"/>
    </location>
</feature>
<dbReference type="PROSITE" id="PS50893">
    <property type="entry name" value="ABC_TRANSPORTER_2"/>
    <property type="match status" value="1"/>
</dbReference>
<reference evidence="7 8" key="1">
    <citation type="submission" date="2019-09" db="EMBL/GenBank/DDBJ databases">
        <title>Wenzhouxiangella sp. Genome sequencing and assembly.</title>
        <authorList>
            <person name="Zhang R."/>
        </authorList>
    </citation>
    <scope>NUCLEOTIDE SEQUENCE [LARGE SCALE GENOMIC DNA]</scope>
    <source>
        <strain evidence="7 8">W260</strain>
    </source>
</reference>
<keyword evidence="8" id="KW-1185">Reference proteome</keyword>